<sequence>MSTVLLAFVGLAASIARMAQYIEVEQGGLEYLLNSDQQRNSTSDRLNTTSFFYTMLEAGIALIAVNLPSLRIISISTKPGEVVRTTQSYSTNNHDTLTIPKIGKQPSVHFLAVALSGRVCQQSNTLSQAPSIMAIQDWTQASAHFIDNMVYDTDPATNRIVVCHAQSLDGKDTVFTR</sequence>
<comment type="caution">
    <text evidence="1">The sequence shown here is derived from an EMBL/GenBank/DDBJ whole genome shotgun (WGS) entry which is preliminary data.</text>
</comment>
<dbReference type="EMBL" id="JARVKM010000001">
    <property type="protein sequence ID" value="KAK9783777.1"/>
    <property type="molecule type" value="Genomic_DNA"/>
</dbReference>
<dbReference type="Proteomes" id="UP001465668">
    <property type="component" value="Unassembled WGS sequence"/>
</dbReference>
<gene>
    <name evidence="1" type="ORF">SCAR479_00336</name>
</gene>
<evidence type="ECO:0000313" key="2">
    <source>
        <dbReference type="Proteomes" id="UP001465668"/>
    </source>
</evidence>
<reference evidence="1 2" key="1">
    <citation type="submission" date="2024-02" db="EMBL/GenBank/DDBJ databases">
        <title>First draft genome assembly of two strains of Seiridium cardinale.</title>
        <authorList>
            <person name="Emiliani G."/>
            <person name="Scali E."/>
        </authorList>
    </citation>
    <scope>NUCLEOTIDE SEQUENCE [LARGE SCALE GENOMIC DNA]</scope>
    <source>
        <strain evidence="1 2">BM-138-000479</strain>
    </source>
</reference>
<keyword evidence="2" id="KW-1185">Reference proteome</keyword>
<protein>
    <submittedName>
        <fullName evidence="1">Integral membrane protein</fullName>
    </submittedName>
</protein>
<organism evidence="1 2">
    <name type="scientific">Seiridium cardinale</name>
    <dbReference type="NCBI Taxonomy" id="138064"/>
    <lineage>
        <taxon>Eukaryota</taxon>
        <taxon>Fungi</taxon>
        <taxon>Dikarya</taxon>
        <taxon>Ascomycota</taxon>
        <taxon>Pezizomycotina</taxon>
        <taxon>Sordariomycetes</taxon>
        <taxon>Xylariomycetidae</taxon>
        <taxon>Amphisphaeriales</taxon>
        <taxon>Sporocadaceae</taxon>
        <taxon>Seiridium</taxon>
    </lineage>
</organism>
<accession>A0ABR2Y975</accession>
<proteinExistence type="predicted"/>
<name>A0ABR2Y975_9PEZI</name>
<evidence type="ECO:0000313" key="1">
    <source>
        <dbReference type="EMBL" id="KAK9783777.1"/>
    </source>
</evidence>